<sequence length="138" mass="15207">MPSPPQNRKTPTPISDTAWRTIGFEESCLQLLVVTSQFPHSMPLADLDKTQTTVTEAEAEAAASAQTKSKSQRRRRSKREPVREKTTATQREDVFVHIDMPPPAPRKSGSDTGLHRAKIVAMPIASDVSDVSCLLEII</sequence>
<dbReference type="EMBL" id="KZ346260">
    <property type="protein sequence ID" value="PIO70467.1"/>
    <property type="molecule type" value="Genomic_DNA"/>
</dbReference>
<evidence type="ECO:0000256" key="1">
    <source>
        <dbReference type="SAM" id="MobiDB-lite"/>
    </source>
</evidence>
<feature type="compositionally biased region" description="Low complexity" evidence="1">
    <location>
        <begin position="53"/>
        <end position="69"/>
    </location>
</feature>
<evidence type="ECO:0000313" key="2">
    <source>
        <dbReference type="EMBL" id="PIO70467.1"/>
    </source>
</evidence>
<evidence type="ECO:0000313" key="3">
    <source>
        <dbReference type="Proteomes" id="UP000230423"/>
    </source>
</evidence>
<gene>
    <name evidence="2" type="ORF">TELCIR_07677</name>
</gene>
<keyword evidence="3" id="KW-1185">Reference proteome</keyword>
<name>A0A2G9UJR6_TELCI</name>
<proteinExistence type="predicted"/>
<feature type="compositionally biased region" description="Basic and acidic residues" evidence="1">
    <location>
        <begin position="79"/>
        <end position="96"/>
    </location>
</feature>
<dbReference type="Proteomes" id="UP000230423">
    <property type="component" value="Unassembled WGS sequence"/>
</dbReference>
<organism evidence="2 3">
    <name type="scientific">Teladorsagia circumcincta</name>
    <name type="common">Brown stomach worm</name>
    <name type="synonym">Ostertagia circumcincta</name>
    <dbReference type="NCBI Taxonomy" id="45464"/>
    <lineage>
        <taxon>Eukaryota</taxon>
        <taxon>Metazoa</taxon>
        <taxon>Ecdysozoa</taxon>
        <taxon>Nematoda</taxon>
        <taxon>Chromadorea</taxon>
        <taxon>Rhabditida</taxon>
        <taxon>Rhabditina</taxon>
        <taxon>Rhabditomorpha</taxon>
        <taxon>Strongyloidea</taxon>
        <taxon>Trichostrongylidae</taxon>
        <taxon>Teladorsagia</taxon>
    </lineage>
</organism>
<dbReference type="AlphaFoldDB" id="A0A2G9UJR6"/>
<protein>
    <submittedName>
        <fullName evidence="2">Uncharacterized protein</fullName>
    </submittedName>
</protein>
<accession>A0A2G9UJR6</accession>
<reference evidence="2 3" key="1">
    <citation type="submission" date="2015-09" db="EMBL/GenBank/DDBJ databases">
        <title>Draft genome of the parasitic nematode Teladorsagia circumcincta isolate WARC Sus (inbred).</title>
        <authorList>
            <person name="Mitreva M."/>
        </authorList>
    </citation>
    <scope>NUCLEOTIDE SEQUENCE [LARGE SCALE GENOMIC DNA]</scope>
    <source>
        <strain evidence="2 3">S</strain>
    </source>
</reference>
<feature type="region of interest" description="Disordered" evidence="1">
    <location>
        <begin position="53"/>
        <end position="112"/>
    </location>
</feature>